<gene>
    <name evidence="1" type="primary">AVT1</name>
    <name evidence="1" type="ORF">SNAT2548_LOCUS30071</name>
</gene>
<dbReference type="AlphaFoldDB" id="A0A812TJW6"/>
<evidence type="ECO:0000313" key="1">
    <source>
        <dbReference type="EMBL" id="CAE7536576.1"/>
    </source>
</evidence>
<accession>A0A812TJW6</accession>
<comment type="caution">
    <text evidence="1">The sequence shown here is derived from an EMBL/GenBank/DDBJ whole genome shotgun (WGS) entry which is preliminary data.</text>
</comment>
<organism evidence="1 2">
    <name type="scientific">Symbiodinium natans</name>
    <dbReference type="NCBI Taxonomy" id="878477"/>
    <lineage>
        <taxon>Eukaryota</taxon>
        <taxon>Sar</taxon>
        <taxon>Alveolata</taxon>
        <taxon>Dinophyceae</taxon>
        <taxon>Suessiales</taxon>
        <taxon>Symbiodiniaceae</taxon>
        <taxon>Symbiodinium</taxon>
    </lineage>
</organism>
<dbReference type="InterPro" id="IPR012340">
    <property type="entry name" value="NA-bd_OB-fold"/>
</dbReference>
<dbReference type="EMBL" id="CAJNDS010002590">
    <property type="protein sequence ID" value="CAE7536576.1"/>
    <property type="molecule type" value="Genomic_DNA"/>
</dbReference>
<protein>
    <submittedName>
        <fullName evidence="1">AVT1 protein</fullName>
    </submittedName>
</protein>
<proteinExistence type="predicted"/>
<sequence length="167" mass="18468">MLEKGFGFCQLEDPERTMDVFLHINSFEGQKPDDFSGLPGLPPVGQEVELKLADNTVRPRATWARIVGPALPVDKSKVLFNCLSHVLKSPERFLEGKQQKAGWYKLVDVLATDQTSLCVGPPAASSRDSVFLQRSCGDQQGKYSRAPHELLARPGSLRCGANRRSCR</sequence>
<dbReference type="Gene3D" id="2.40.50.140">
    <property type="entry name" value="Nucleic acid-binding proteins"/>
    <property type="match status" value="1"/>
</dbReference>
<keyword evidence="2" id="KW-1185">Reference proteome</keyword>
<dbReference type="Proteomes" id="UP000604046">
    <property type="component" value="Unassembled WGS sequence"/>
</dbReference>
<evidence type="ECO:0000313" key="2">
    <source>
        <dbReference type="Proteomes" id="UP000604046"/>
    </source>
</evidence>
<name>A0A812TJW6_9DINO</name>
<reference evidence="1" key="1">
    <citation type="submission" date="2021-02" db="EMBL/GenBank/DDBJ databases">
        <authorList>
            <person name="Dougan E. K."/>
            <person name="Rhodes N."/>
            <person name="Thang M."/>
            <person name="Chan C."/>
        </authorList>
    </citation>
    <scope>NUCLEOTIDE SEQUENCE</scope>
</reference>
<dbReference type="OrthoDB" id="439930at2759"/>